<evidence type="ECO:0000313" key="5">
    <source>
        <dbReference type="Proteomes" id="UP000529710"/>
    </source>
</evidence>
<evidence type="ECO:0000256" key="2">
    <source>
        <dbReference type="SAM" id="Phobius"/>
    </source>
</evidence>
<dbReference type="SUPFAM" id="SSF53300">
    <property type="entry name" value="vWA-like"/>
    <property type="match status" value="1"/>
</dbReference>
<keyword evidence="2" id="KW-0472">Membrane</keyword>
<dbReference type="Proteomes" id="UP000529710">
    <property type="component" value="Unassembled WGS sequence"/>
</dbReference>
<comment type="caution">
    <text evidence="4">The sequence shown here is derived from an EMBL/GenBank/DDBJ whole genome shotgun (WGS) entry which is preliminary data.</text>
</comment>
<dbReference type="Gene3D" id="3.40.50.410">
    <property type="entry name" value="von Willebrand factor, type A domain"/>
    <property type="match status" value="1"/>
</dbReference>
<feature type="compositionally biased region" description="Low complexity" evidence="1">
    <location>
        <begin position="239"/>
        <end position="257"/>
    </location>
</feature>
<dbReference type="InterPro" id="IPR036465">
    <property type="entry name" value="vWFA_dom_sf"/>
</dbReference>
<proteinExistence type="predicted"/>
<evidence type="ECO:0000256" key="1">
    <source>
        <dbReference type="SAM" id="MobiDB-lite"/>
    </source>
</evidence>
<keyword evidence="2" id="KW-0812">Transmembrane</keyword>
<reference evidence="4 5" key="1">
    <citation type="submission" date="2020-02" db="EMBL/GenBank/DDBJ databases">
        <title>Characterization of phylogenetic diversity of novel bifidobacterial species isolated in Czech ZOOs.</title>
        <authorList>
            <person name="Lugli G.A."/>
            <person name="Vera N.B."/>
            <person name="Ventura M."/>
        </authorList>
    </citation>
    <scope>NUCLEOTIDE SEQUENCE [LARGE SCALE GENOMIC DNA]</scope>
    <source>
        <strain evidence="4 5">DSM 109960</strain>
    </source>
</reference>
<feature type="region of interest" description="Disordered" evidence="1">
    <location>
        <begin position="232"/>
        <end position="280"/>
    </location>
</feature>
<feature type="domain" description="VWFA" evidence="3">
    <location>
        <begin position="78"/>
        <end position="293"/>
    </location>
</feature>
<feature type="transmembrane region" description="Helical" evidence="2">
    <location>
        <begin position="333"/>
        <end position="354"/>
    </location>
</feature>
<dbReference type="InterPro" id="IPR002035">
    <property type="entry name" value="VWF_A"/>
</dbReference>
<keyword evidence="5" id="KW-1185">Reference proteome</keyword>
<dbReference type="PROSITE" id="PS50234">
    <property type="entry name" value="VWFA"/>
    <property type="match status" value="1"/>
</dbReference>
<protein>
    <submittedName>
        <fullName evidence="4">VWA domain-containing protein</fullName>
    </submittedName>
</protein>
<dbReference type="Pfam" id="PF13519">
    <property type="entry name" value="VWA_2"/>
    <property type="match status" value="1"/>
</dbReference>
<keyword evidence="2" id="KW-1133">Transmembrane helix</keyword>
<accession>A0A7Y0EUW1</accession>
<organism evidence="4 5">
    <name type="scientific">Bifidobacterium erythrocebi</name>
    <dbReference type="NCBI Taxonomy" id="2675325"/>
    <lineage>
        <taxon>Bacteria</taxon>
        <taxon>Bacillati</taxon>
        <taxon>Actinomycetota</taxon>
        <taxon>Actinomycetes</taxon>
        <taxon>Bifidobacteriales</taxon>
        <taxon>Bifidobacteriaceae</taxon>
        <taxon>Bifidobacterium</taxon>
    </lineage>
</organism>
<name>A0A7Y0EUW1_9BIFI</name>
<evidence type="ECO:0000259" key="3">
    <source>
        <dbReference type="PROSITE" id="PS50234"/>
    </source>
</evidence>
<dbReference type="RefSeq" id="WP_169080763.1">
    <property type="nucleotide sequence ID" value="NZ_JAAIIF010000017.1"/>
</dbReference>
<dbReference type="EMBL" id="JAAIIF010000017">
    <property type="protein sequence ID" value="NMM96880.1"/>
    <property type="molecule type" value="Genomic_DNA"/>
</dbReference>
<sequence length="360" mass="37658">MNTFTFSPLLGWAVGGTIALVMLVLAIVEVVRHTFGDAGDETMLACVRRMLICLTVGAMALGPSMVVSTTSRAVNNTDVVMAVDVTGSMAVKDATYGSAELTTRLQAAKQAVNDVTKAYADSSFAAVRFGASGTLDVPLTPDAAAIRNWAATLAPEATSVSSGSSLDAPLDQLITTLKDIRTAHPDDAIVLYVITDGEQTSAQSRRTFSTLRHYINDAIVVGVGSTQGGRIPLIKDGVSSDSSSGSSSDSSDSSDSSNSKDSDTQQWVTDPDTKQPGVSKMDETTLKNLADELGGSVVTLSATNTMANGRSAEASKKWSVGTTAKQRTRTNPVVWPLAAVALVLIAWEMGSMIATSRRLL</sequence>
<feature type="transmembrane region" description="Helical" evidence="2">
    <location>
        <begin position="49"/>
        <end position="67"/>
    </location>
</feature>
<feature type="transmembrane region" description="Helical" evidence="2">
    <location>
        <begin position="6"/>
        <end position="28"/>
    </location>
</feature>
<dbReference type="AlphaFoldDB" id="A0A7Y0EUW1"/>
<evidence type="ECO:0000313" key="4">
    <source>
        <dbReference type="EMBL" id="NMM96880.1"/>
    </source>
</evidence>
<gene>
    <name evidence="4" type="ORF">G1C98_1616</name>
</gene>
<dbReference type="CDD" id="cd00198">
    <property type="entry name" value="vWFA"/>
    <property type="match status" value="1"/>
</dbReference>